<evidence type="ECO:0000313" key="2">
    <source>
        <dbReference type="EMBL" id="QCD99252.1"/>
    </source>
</evidence>
<protein>
    <submittedName>
        <fullName evidence="2">Uncharacterized protein</fullName>
    </submittedName>
</protein>
<proteinExistence type="predicted"/>
<name>A0A4D6MCU6_VIGUN</name>
<accession>A0A4D6MCU6</accession>
<evidence type="ECO:0000313" key="3">
    <source>
        <dbReference type="Proteomes" id="UP000501690"/>
    </source>
</evidence>
<gene>
    <name evidence="1" type="ORF">DEO72_LG7g532</name>
    <name evidence="2" type="ORF">DEO72_LG7g533</name>
</gene>
<dbReference type="EMBL" id="CP039351">
    <property type="protein sequence ID" value="QCD99251.1"/>
    <property type="molecule type" value="Genomic_DNA"/>
</dbReference>
<reference evidence="2 3" key="1">
    <citation type="submission" date="2019-04" db="EMBL/GenBank/DDBJ databases">
        <title>An improved genome assembly and genetic linkage map for asparagus bean, Vigna unguiculata ssp. sesquipedialis.</title>
        <authorList>
            <person name="Xia Q."/>
            <person name="Zhang R."/>
            <person name="Dong Y."/>
        </authorList>
    </citation>
    <scope>NUCLEOTIDE SEQUENCE [LARGE SCALE GENOMIC DNA]</scope>
    <source>
        <tissue evidence="2">Leaf</tissue>
    </source>
</reference>
<dbReference type="Proteomes" id="UP000501690">
    <property type="component" value="Linkage Group LG7"/>
</dbReference>
<dbReference type="AlphaFoldDB" id="A0A4D6MCU6"/>
<evidence type="ECO:0000313" key="1">
    <source>
        <dbReference type="EMBL" id="QCD99251.1"/>
    </source>
</evidence>
<organism evidence="2 3">
    <name type="scientific">Vigna unguiculata</name>
    <name type="common">Cowpea</name>
    <dbReference type="NCBI Taxonomy" id="3917"/>
    <lineage>
        <taxon>Eukaryota</taxon>
        <taxon>Viridiplantae</taxon>
        <taxon>Streptophyta</taxon>
        <taxon>Embryophyta</taxon>
        <taxon>Tracheophyta</taxon>
        <taxon>Spermatophyta</taxon>
        <taxon>Magnoliopsida</taxon>
        <taxon>eudicotyledons</taxon>
        <taxon>Gunneridae</taxon>
        <taxon>Pentapetalae</taxon>
        <taxon>rosids</taxon>
        <taxon>fabids</taxon>
        <taxon>Fabales</taxon>
        <taxon>Fabaceae</taxon>
        <taxon>Papilionoideae</taxon>
        <taxon>50 kb inversion clade</taxon>
        <taxon>NPAAA clade</taxon>
        <taxon>indigoferoid/millettioid clade</taxon>
        <taxon>Phaseoleae</taxon>
        <taxon>Vigna</taxon>
    </lineage>
</organism>
<keyword evidence="3" id="KW-1185">Reference proteome</keyword>
<dbReference type="EMBL" id="CP039351">
    <property type="protein sequence ID" value="QCD99252.1"/>
    <property type="molecule type" value="Genomic_DNA"/>
</dbReference>
<sequence>MAKDLGASHAHDVNIADISYQSGDDDVGKVGVDGKSPSLHDVADKIYEENSIHDVRCSELLAIVPRLEPIKVSCSFRHVDVIKLYRTLTQVDCPYSNKRIAKRRVWKLSDYDMFFCRMLITMEEILTAEFLETMEFFVLDSLGHGRKKRTKIDNNVDGHPKFNGNCMPQYTTEDLQQIRQNFICEWILHEDNQNRDEVLQHYDLYLRQ</sequence>